<dbReference type="Gene3D" id="3.30.450.30">
    <property type="entry name" value="Dynein light chain 2a, cytoplasmic"/>
    <property type="match status" value="1"/>
</dbReference>
<accession>A0ABN2JU18</accession>
<dbReference type="EMBL" id="BAAALS010000002">
    <property type="protein sequence ID" value="GAA1738912.1"/>
    <property type="molecule type" value="Genomic_DNA"/>
</dbReference>
<dbReference type="SMART" id="SM00960">
    <property type="entry name" value="Robl_LC7"/>
    <property type="match status" value="1"/>
</dbReference>
<evidence type="ECO:0000313" key="2">
    <source>
        <dbReference type="EMBL" id="GAA1738912.1"/>
    </source>
</evidence>
<evidence type="ECO:0000259" key="1">
    <source>
        <dbReference type="SMART" id="SM00960"/>
    </source>
</evidence>
<gene>
    <name evidence="2" type="ORF">GCM10009681_07140</name>
</gene>
<dbReference type="InterPro" id="IPR004942">
    <property type="entry name" value="Roadblock/LAMTOR2_dom"/>
</dbReference>
<feature type="domain" description="Roadblock/LAMTOR2" evidence="1">
    <location>
        <begin position="32"/>
        <end position="122"/>
    </location>
</feature>
<dbReference type="PANTHER" id="PTHR36222:SF1">
    <property type="entry name" value="SERINE PROTEASE INHIBITOR RV3364C"/>
    <property type="match status" value="1"/>
</dbReference>
<organism evidence="2 3">
    <name type="scientific">Luedemannella helvata</name>
    <dbReference type="NCBI Taxonomy" id="349315"/>
    <lineage>
        <taxon>Bacteria</taxon>
        <taxon>Bacillati</taxon>
        <taxon>Actinomycetota</taxon>
        <taxon>Actinomycetes</taxon>
        <taxon>Micromonosporales</taxon>
        <taxon>Micromonosporaceae</taxon>
        <taxon>Luedemannella</taxon>
    </lineage>
</organism>
<dbReference type="Proteomes" id="UP001500655">
    <property type="component" value="Unassembled WGS sequence"/>
</dbReference>
<evidence type="ECO:0000313" key="3">
    <source>
        <dbReference type="Proteomes" id="UP001500655"/>
    </source>
</evidence>
<dbReference type="SUPFAM" id="SSF103196">
    <property type="entry name" value="Roadblock/LC7 domain"/>
    <property type="match status" value="1"/>
</dbReference>
<name>A0ABN2JU18_9ACTN</name>
<comment type="caution">
    <text evidence="2">The sequence shown here is derived from an EMBL/GenBank/DDBJ whole genome shotgun (WGS) entry which is preliminary data.</text>
</comment>
<reference evidence="2 3" key="1">
    <citation type="journal article" date="2019" name="Int. J. Syst. Evol. Microbiol.">
        <title>The Global Catalogue of Microorganisms (GCM) 10K type strain sequencing project: providing services to taxonomists for standard genome sequencing and annotation.</title>
        <authorList>
            <consortium name="The Broad Institute Genomics Platform"/>
            <consortium name="The Broad Institute Genome Sequencing Center for Infectious Disease"/>
            <person name="Wu L."/>
            <person name="Ma J."/>
        </authorList>
    </citation>
    <scope>NUCLEOTIDE SEQUENCE [LARGE SCALE GENOMIC DNA]</scope>
    <source>
        <strain evidence="2 3">JCM 13249</strain>
    </source>
</reference>
<dbReference type="InterPro" id="IPR053141">
    <property type="entry name" value="Mycobact_SerProt_Inhib_Rv3364c"/>
</dbReference>
<protein>
    <recommendedName>
        <fullName evidence="1">Roadblock/LAMTOR2 domain-containing protein</fullName>
    </recommendedName>
</protein>
<dbReference type="Pfam" id="PF03259">
    <property type="entry name" value="Robl_LC7"/>
    <property type="match status" value="1"/>
</dbReference>
<proteinExistence type="predicted"/>
<dbReference type="PANTHER" id="PTHR36222">
    <property type="entry name" value="SERINE PROTEASE INHIBITOR RV3364C"/>
    <property type="match status" value="1"/>
</dbReference>
<keyword evidence="3" id="KW-1185">Reference proteome</keyword>
<sequence length="170" mass="17899">MGRPRQEQKNLSEHHRIGVTVDTKSSPKNEYGWLINDFAGRVPGVAHAVAVSADGLLLAASDDLASDRADQLAAVACGLVSLADGAAQCFDAGNVNETIIEMDGGTMLLMSISDGSSLVALVDPAEDVGQIAYEMALLVDRVGRTLTPAARDDNELRSKLVAHRATEARS</sequence>